<evidence type="ECO:0000256" key="5">
    <source>
        <dbReference type="ARBA" id="ARBA00024029"/>
    </source>
</evidence>
<dbReference type="SUPFAM" id="SSF102215">
    <property type="entry name" value="Creatininase"/>
    <property type="match status" value="1"/>
</dbReference>
<evidence type="ECO:0000256" key="3">
    <source>
        <dbReference type="ARBA" id="ARBA00022801"/>
    </source>
</evidence>
<accession>A0A327JG04</accession>
<sequence>MIWERLATTDFTAIDRRTVVVLPIAAVEQHGPYLPLSVDCDIGQHLLAATDAVVGEDMLILPQIKVACSEHHMDFAGTLTVTPEAFLLYASELLESVIAHGFSRIVIFNSHGGNQAIGRVLTDKIGAAHRECLVVMATWWTLAHAALAPIQESARGGVNHACEFETSLMMEAHPDSVRVDAIGGMQCAPTFAWAEEDMMHAAGAGLFRTMYDKSNGTGTVGDPSFATAEKGARIREAVVEAFAAVIRDLKSAEAAPRPPAVLGG</sequence>
<evidence type="ECO:0000256" key="2">
    <source>
        <dbReference type="ARBA" id="ARBA00022723"/>
    </source>
</evidence>
<comment type="caution">
    <text evidence="6">The sequence shown here is derived from an EMBL/GenBank/DDBJ whole genome shotgun (WGS) entry which is preliminary data.</text>
</comment>
<keyword evidence="4" id="KW-0862">Zinc</keyword>
<dbReference type="RefSeq" id="WP_111435918.1">
    <property type="nucleotide sequence ID" value="NZ_JACIGG010000011.1"/>
</dbReference>
<proteinExistence type="inferred from homology"/>
<evidence type="ECO:0000256" key="4">
    <source>
        <dbReference type="ARBA" id="ARBA00022833"/>
    </source>
</evidence>
<comment type="similarity">
    <text evidence="5">Belongs to the creatininase superfamily.</text>
</comment>
<evidence type="ECO:0000313" key="6">
    <source>
        <dbReference type="EMBL" id="RAI25330.1"/>
    </source>
</evidence>
<dbReference type="OrthoDB" id="9801445at2"/>
<evidence type="ECO:0000313" key="7">
    <source>
        <dbReference type="Proteomes" id="UP000249299"/>
    </source>
</evidence>
<organism evidence="6 7">
    <name type="scientific">Rhodobium orientis</name>
    <dbReference type="NCBI Taxonomy" id="34017"/>
    <lineage>
        <taxon>Bacteria</taxon>
        <taxon>Pseudomonadati</taxon>
        <taxon>Pseudomonadota</taxon>
        <taxon>Alphaproteobacteria</taxon>
        <taxon>Hyphomicrobiales</taxon>
        <taxon>Rhodobiaceae</taxon>
        <taxon>Rhodobium</taxon>
    </lineage>
</organism>
<comment type="cofactor">
    <cofactor evidence="1">
        <name>Zn(2+)</name>
        <dbReference type="ChEBI" id="CHEBI:29105"/>
    </cofactor>
</comment>
<dbReference type="PANTHER" id="PTHR35005:SF1">
    <property type="entry name" value="2-AMINO-5-FORMYLAMINO-6-RIBOSYLAMINOPYRIMIDIN-4(3H)-ONE 5'-MONOPHOSPHATE DEFORMYLASE"/>
    <property type="match status" value="1"/>
</dbReference>
<keyword evidence="7" id="KW-1185">Reference proteome</keyword>
<gene>
    <name evidence="6" type="ORF">CH339_18730</name>
</gene>
<dbReference type="InterPro" id="IPR003785">
    <property type="entry name" value="Creatininase/forma_Hydrolase"/>
</dbReference>
<dbReference type="InterPro" id="IPR024087">
    <property type="entry name" value="Creatininase-like_sf"/>
</dbReference>
<dbReference type="EMBL" id="NPEV01000050">
    <property type="protein sequence ID" value="RAI25330.1"/>
    <property type="molecule type" value="Genomic_DNA"/>
</dbReference>
<protein>
    <submittedName>
        <fullName evidence="6">Creatinine amidohydrolase</fullName>
    </submittedName>
</protein>
<dbReference type="Gene3D" id="3.40.50.10310">
    <property type="entry name" value="Creatininase"/>
    <property type="match status" value="1"/>
</dbReference>
<evidence type="ECO:0000256" key="1">
    <source>
        <dbReference type="ARBA" id="ARBA00001947"/>
    </source>
</evidence>
<dbReference type="GO" id="GO:0016811">
    <property type="term" value="F:hydrolase activity, acting on carbon-nitrogen (but not peptide) bonds, in linear amides"/>
    <property type="evidence" value="ECO:0007669"/>
    <property type="project" value="TreeGrafter"/>
</dbReference>
<dbReference type="PANTHER" id="PTHR35005">
    <property type="entry name" value="3-DEHYDRO-SCYLLO-INOSOSE HYDROLASE"/>
    <property type="match status" value="1"/>
</dbReference>
<dbReference type="AlphaFoldDB" id="A0A327JG04"/>
<dbReference type="Pfam" id="PF02633">
    <property type="entry name" value="Creatininase"/>
    <property type="match status" value="1"/>
</dbReference>
<keyword evidence="3 6" id="KW-0378">Hydrolase</keyword>
<dbReference type="GO" id="GO:0009231">
    <property type="term" value="P:riboflavin biosynthetic process"/>
    <property type="evidence" value="ECO:0007669"/>
    <property type="project" value="TreeGrafter"/>
</dbReference>
<reference evidence="6 7" key="1">
    <citation type="submission" date="2017-07" db="EMBL/GenBank/DDBJ databases">
        <title>Draft Genome Sequences of Select Purple Nonsulfur Bacteria.</title>
        <authorList>
            <person name="Lasarre B."/>
            <person name="Mckinlay J.B."/>
        </authorList>
    </citation>
    <scope>NUCLEOTIDE SEQUENCE [LARGE SCALE GENOMIC DNA]</scope>
    <source>
        <strain evidence="6 7">DSM 11290</strain>
    </source>
</reference>
<name>A0A327JG04_9HYPH</name>
<dbReference type="Proteomes" id="UP000249299">
    <property type="component" value="Unassembled WGS sequence"/>
</dbReference>
<dbReference type="GO" id="GO:0046872">
    <property type="term" value="F:metal ion binding"/>
    <property type="evidence" value="ECO:0007669"/>
    <property type="project" value="UniProtKB-KW"/>
</dbReference>
<keyword evidence="2" id="KW-0479">Metal-binding</keyword>